<dbReference type="Proteomes" id="UP000799438">
    <property type="component" value="Unassembled WGS sequence"/>
</dbReference>
<evidence type="ECO:0000256" key="6">
    <source>
        <dbReference type="SAM" id="Phobius"/>
    </source>
</evidence>
<dbReference type="PANTHER" id="PTHR13390:SF0">
    <property type="entry name" value="LIPID DROPLET-ASSOCIATED HYDROLASE"/>
    <property type="match status" value="1"/>
</dbReference>
<evidence type="ECO:0000313" key="8">
    <source>
        <dbReference type="Proteomes" id="UP000799438"/>
    </source>
</evidence>
<gene>
    <name evidence="7" type="ORF">K452DRAFT_297402</name>
</gene>
<dbReference type="EMBL" id="ML995483">
    <property type="protein sequence ID" value="KAF2142882.1"/>
    <property type="molecule type" value="Genomic_DNA"/>
</dbReference>
<dbReference type="GO" id="GO:0019915">
    <property type="term" value="P:lipid storage"/>
    <property type="evidence" value="ECO:0007669"/>
    <property type="project" value="InterPro"/>
</dbReference>
<proteinExistence type="inferred from homology"/>
<keyword evidence="6" id="KW-0812">Transmembrane</keyword>
<evidence type="ECO:0000313" key="7">
    <source>
        <dbReference type="EMBL" id="KAF2142882.1"/>
    </source>
</evidence>
<feature type="transmembrane region" description="Helical" evidence="6">
    <location>
        <begin position="253"/>
        <end position="274"/>
    </location>
</feature>
<keyword evidence="3" id="KW-0551">Lipid droplet</keyword>
<organism evidence="7 8">
    <name type="scientific">Aplosporella prunicola CBS 121167</name>
    <dbReference type="NCBI Taxonomy" id="1176127"/>
    <lineage>
        <taxon>Eukaryota</taxon>
        <taxon>Fungi</taxon>
        <taxon>Dikarya</taxon>
        <taxon>Ascomycota</taxon>
        <taxon>Pezizomycotina</taxon>
        <taxon>Dothideomycetes</taxon>
        <taxon>Dothideomycetes incertae sedis</taxon>
        <taxon>Botryosphaeriales</taxon>
        <taxon>Aplosporellaceae</taxon>
        <taxon>Aplosporella</taxon>
    </lineage>
</organism>
<dbReference type="PANTHER" id="PTHR13390">
    <property type="entry name" value="LIPASE"/>
    <property type="match status" value="1"/>
</dbReference>
<dbReference type="RefSeq" id="XP_033398594.1">
    <property type="nucleotide sequence ID" value="XM_033542021.1"/>
</dbReference>
<sequence length="425" mass="45125">MHAPTIIHHPAPPRRPGGSQPRYLVFLITGNPGLVGYYAPFLAHLHARLNNLPLPYGDTSTNTSSTDAPPSFELFGRSLSGFEATGAEPGAFPAATATAAAAAVPDSGVNAATAAAFGSAPPFSLRAQIAGVEWVLRDQVRGMREQWREEAREAAAAAAQRGVAGEEKEKEEDQDQDPQIILIGHSVGAYIALEITRRWRLLARLHSSSSTTTAPPPLAGTIALFPTIAHIAASPSGQRLSTLYALLPPLASIAHALAALLTALLPATVLVFLVRAATRMPPAAAATTAAFLASRWGVLQALGMARDELREIGEDEWGRDVWGAAGGEADGEAKDDGAEPPARLFFLFGRGDHWVADSTRDELVEARGRRAGRDEAWRPVMEVDETGIPHGFCTELDTSIAVAEKVKHYIDEIVEDVSGAGLRRA</sequence>
<dbReference type="InterPro" id="IPR019363">
    <property type="entry name" value="LDAH"/>
</dbReference>
<keyword evidence="6" id="KW-0472">Membrane</keyword>
<keyword evidence="8" id="KW-1185">Reference proteome</keyword>
<dbReference type="Gene3D" id="3.40.50.1820">
    <property type="entry name" value="alpha/beta hydrolase"/>
    <property type="match status" value="1"/>
</dbReference>
<comment type="similarity">
    <text evidence="2">Belongs to the AB hydrolase superfamily. LDAH family.</text>
</comment>
<dbReference type="Pfam" id="PF10230">
    <property type="entry name" value="LIDHydrolase"/>
    <property type="match status" value="2"/>
</dbReference>
<evidence type="ECO:0008006" key="9">
    <source>
        <dbReference type="Google" id="ProtNLM"/>
    </source>
</evidence>
<accession>A0A6A6BFD7</accession>
<feature type="compositionally biased region" description="Low complexity" evidence="5">
    <location>
        <begin position="154"/>
        <end position="163"/>
    </location>
</feature>
<evidence type="ECO:0000256" key="1">
    <source>
        <dbReference type="ARBA" id="ARBA00004502"/>
    </source>
</evidence>
<dbReference type="GO" id="GO:0016298">
    <property type="term" value="F:lipase activity"/>
    <property type="evidence" value="ECO:0007669"/>
    <property type="project" value="InterPro"/>
</dbReference>
<protein>
    <recommendedName>
        <fullName evidence="9">AB hydrolase-1 domain-containing protein</fullName>
    </recommendedName>
</protein>
<reference evidence="7" key="1">
    <citation type="journal article" date="2020" name="Stud. Mycol.">
        <title>101 Dothideomycetes genomes: a test case for predicting lifestyles and emergence of pathogens.</title>
        <authorList>
            <person name="Haridas S."/>
            <person name="Albert R."/>
            <person name="Binder M."/>
            <person name="Bloem J."/>
            <person name="Labutti K."/>
            <person name="Salamov A."/>
            <person name="Andreopoulos B."/>
            <person name="Baker S."/>
            <person name="Barry K."/>
            <person name="Bills G."/>
            <person name="Bluhm B."/>
            <person name="Cannon C."/>
            <person name="Castanera R."/>
            <person name="Culley D."/>
            <person name="Daum C."/>
            <person name="Ezra D."/>
            <person name="Gonzalez J."/>
            <person name="Henrissat B."/>
            <person name="Kuo A."/>
            <person name="Liang C."/>
            <person name="Lipzen A."/>
            <person name="Lutzoni F."/>
            <person name="Magnuson J."/>
            <person name="Mondo S."/>
            <person name="Nolan M."/>
            <person name="Ohm R."/>
            <person name="Pangilinan J."/>
            <person name="Park H.-J."/>
            <person name="Ramirez L."/>
            <person name="Alfaro M."/>
            <person name="Sun H."/>
            <person name="Tritt A."/>
            <person name="Yoshinaga Y."/>
            <person name="Zwiers L.-H."/>
            <person name="Turgeon B."/>
            <person name="Goodwin S."/>
            <person name="Spatafora J."/>
            <person name="Crous P."/>
            <person name="Grigoriev I."/>
        </authorList>
    </citation>
    <scope>NUCLEOTIDE SEQUENCE</scope>
    <source>
        <strain evidence="7">CBS 121167</strain>
    </source>
</reference>
<feature type="region of interest" description="Disordered" evidence="5">
    <location>
        <begin position="154"/>
        <end position="177"/>
    </location>
</feature>
<dbReference type="GO" id="GO:0005811">
    <property type="term" value="C:lipid droplet"/>
    <property type="evidence" value="ECO:0007669"/>
    <property type="project" value="UniProtKB-SubCell"/>
</dbReference>
<dbReference type="SUPFAM" id="SSF53474">
    <property type="entry name" value="alpha/beta-Hydrolases"/>
    <property type="match status" value="2"/>
</dbReference>
<evidence type="ECO:0000256" key="3">
    <source>
        <dbReference type="ARBA" id="ARBA00022677"/>
    </source>
</evidence>
<keyword evidence="4" id="KW-0378">Hydrolase</keyword>
<comment type="subcellular location">
    <subcellularLocation>
        <location evidence="1">Lipid droplet</location>
    </subcellularLocation>
</comment>
<evidence type="ECO:0000256" key="4">
    <source>
        <dbReference type="ARBA" id="ARBA00022801"/>
    </source>
</evidence>
<dbReference type="GeneID" id="54299518"/>
<dbReference type="OrthoDB" id="448051at2759"/>
<dbReference type="AlphaFoldDB" id="A0A6A6BFD7"/>
<name>A0A6A6BFD7_9PEZI</name>
<keyword evidence="6" id="KW-1133">Transmembrane helix</keyword>
<dbReference type="InterPro" id="IPR029058">
    <property type="entry name" value="AB_hydrolase_fold"/>
</dbReference>
<evidence type="ECO:0000256" key="2">
    <source>
        <dbReference type="ARBA" id="ARBA00008300"/>
    </source>
</evidence>
<evidence type="ECO:0000256" key="5">
    <source>
        <dbReference type="SAM" id="MobiDB-lite"/>
    </source>
</evidence>